<feature type="region of interest" description="Disordered" evidence="10">
    <location>
        <begin position="189"/>
        <end position="212"/>
    </location>
</feature>
<dbReference type="InterPro" id="IPR006578">
    <property type="entry name" value="MADF-dom"/>
</dbReference>
<name>A0A9C6E437_9MUSC</name>
<dbReference type="GO" id="GO:0000981">
    <property type="term" value="F:DNA-binding transcription factor activity, RNA polymerase II-specific"/>
    <property type="evidence" value="ECO:0007669"/>
    <property type="project" value="TreeGrafter"/>
</dbReference>
<keyword evidence="4 9" id="KW-0863">Zinc-finger</keyword>
<evidence type="ECO:0000256" key="3">
    <source>
        <dbReference type="ARBA" id="ARBA00022737"/>
    </source>
</evidence>
<dbReference type="PANTHER" id="PTHR24388">
    <property type="entry name" value="ZINC FINGER PROTEIN"/>
    <property type="match status" value="1"/>
</dbReference>
<organism evidence="13 14">
    <name type="scientific">Glossina fuscipes</name>
    <dbReference type="NCBI Taxonomy" id="7396"/>
    <lineage>
        <taxon>Eukaryota</taxon>
        <taxon>Metazoa</taxon>
        <taxon>Ecdysozoa</taxon>
        <taxon>Arthropoda</taxon>
        <taxon>Hexapoda</taxon>
        <taxon>Insecta</taxon>
        <taxon>Pterygota</taxon>
        <taxon>Neoptera</taxon>
        <taxon>Endopterygota</taxon>
        <taxon>Diptera</taxon>
        <taxon>Brachycera</taxon>
        <taxon>Muscomorpha</taxon>
        <taxon>Hippoboscoidea</taxon>
        <taxon>Glossinidae</taxon>
        <taxon>Glossina</taxon>
    </lineage>
</organism>
<evidence type="ECO:0000256" key="7">
    <source>
        <dbReference type="ARBA" id="ARBA00023242"/>
    </source>
</evidence>
<feature type="domain" description="C2H2-type" evidence="11">
    <location>
        <begin position="519"/>
        <end position="546"/>
    </location>
</feature>
<dbReference type="PROSITE" id="PS50157">
    <property type="entry name" value="ZINC_FINGER_C2H2_2"/>
    <property type="match status" value="12"/>
</dbReference>
<reference evidence="14" key="1">
    <citation type="submission" date="2025-08" db="UniProtKB">
        <authorList>
            <consortium name="RefSeq"/>
        </authorList>
    </citation>
    <scope>IDENTIFICATION</scope>
    <source>
        <tissue evidence="14">Whole body pupa</tissue>
    </source>
</reference>
<dbReference type="InterPro" id="IPR013087">
    <property type="entry name" value="Znf_C2H2_type"/>
</dbReference>
<comment type="subcellular location">
    <subcellularLocation>
        <location evidence="1">Nucleus</location>
    </subcellularLocation>
</comment>
<evidence type="ECO:0000256" key="10">
    <source>
        <dbReference type="SAM" id="MobiDB-lite"/>
    </source>
</evidence>
<evidence type="ECO:0000259" key="12">
    <source>
        <dbReference type="PROSITE" id="PS51029"/>
    </source>
</evidence>
<feature type="domain" description="C2H2-type" evidence="11">
    <location>
        <begin position="1327"/>
        <end position="1349"/>
    </location>
</feature>
<feature type="domain" description="MADF" evidence="12">
    <location>
        <begin position="243"/>
        <end position="337"/>
    </location>
</feature>
<dbReference type="PROSITE" id="PS00028">
    <property type="entry name" value="ZINC_FINGER_C2H2_1"/>
    <property type="match status" value="11"/>
</dbReference>
<feature type="domain" description="MADF" evidence="12">
    <location>
        <begin position="945"/>
        <end position="1039"/>
    </location>
</feature>
<feature type="domain" description="MADF" evidence="12">
    <location>
        <begin position="1063"/>
        <end position="1158"/>
    </location>
</feature>
<dbReference type="RefSeq" id="XP_037900424.1">
    <property type="nucleotide sequence ID" value="XM_038044496.1"/>
</dbReference>
<evidence type="ECO:0000259" key="11">
    <source>
        <dbReference type="PROSITE" id="PS50157"/>
    </source>
</evidence>
<dbReference type="GO" id="GO:0000978">
    <property type="term" value="F:RNA polymerase II cis-regulatory region sequence-specific DNA binding"/>
    <property type="evidence" value="ECO:0007669"/>
    <property type="project" value="TreeGrafter"/>
</dbReference>
<evidence type="ECO:0000256" key="6">
    <source>
        <dbReference type="ARBA" id="ARBA00023125"/>
    </source>
</evidence>
<feature type="domain" description="C2H2-type" evidence="11">
    <location>
        <begin position="1188"/>
        <end position="1210"/>
    </location>
</feature>
<keyword evidence="13" id="KW-1185">Reference proteome</keyword>
<dbReference type="PANTHER" id="PTHR24388:SF54">
    <property type="entry name" value="PROTEIN ESCARGOT"/>
    <property type="match status" value="1"/>
</dbReference>
<sequence>MPQLIINRKCGDIMITVRKNSKKVFTYNCSFCDTAFLQMKKFTSHLDKEHDKQLKLINKSTVDTTVDKSKNGGKDISEDLVTKEDSINSIYIPEIKMEDCLDEEIKTEIIEETRITRQTVKKESSFASADPLDTYHNEISCKDATFAAKKEVENIQKTIIKSKLKNMKYFAEDGEKTNEINPLKYSIENMDDNQFDGDSDNPSDVENPKCSDYEPEEDICVTKRSRKRKLSKENMDDPCIISMLIDLFEPHEFLWNSQHSESRNIPLRRDILQNITDELNAKFKTHLKMEIIRKKINMLRRDYTLEVEKRMDRMLQREEASNLWYYDKMEFLKPTIEYKIKNRSKLNSFKVKALSESVLSQLTDIYKNFNALWDGNHMAFIIKEKRLETLESLQKEVKEKMNLDLSIFRLEKQLTYIHKAYSKDKRRQLECETQTPTQTQKQFKPTCEYFNKCDFLANSQGPFRCSICQAIIETYNDFQIHKSQHDDSTPFKCPECGLGFKKTNNYKLHVRRHLNAFKYRCNICDKGYPLAGELDLHMRYHTGAMPYLCSKCGEAFRTAMAYDNHIRRHEKRFRYFCHICKKGINLMSQLKDHVKTHLNVRDVICPICGKGFATFKYMNHHKRIHEAKRYTCDICGKKFAQDAGLRAHKKSHKRHSFIVSNTLVAKRMPPLLDESEANIVRRKCGDIMITIKKNTKKVFEFNCFFCDTVCLQMKKFTLHLEQEHDKQLEAHRDANELNKNHLIIGDDNKDNNKNKADVNNIRANHKYDNDDDNDDDANIDNSDGISIFIPEVKLENCLEEDVKTENVNEHRVTRHTKKKELRLISADPLDTFNNHFGEDPITAIKRELEKSQKSFTKSKCKSKKDFVEETKNNIYENNITQPAYYSDDNCNDVYNEQLNNENSIHSSDGDNIRETDFESEDECIALKKPRKRKSPKEDDPRVISVLIDLFKPHEFLWNSRHSKYNDIQLKRDTLQNITDDLNEKFKAKLKLETVRRQINVLRRDYAEEIEKRMDCLLEQEETSCLWYYDKMEFLKPIIEYKLKNRSKINSYRVKALSESLLSQLTDIYKNYNTLWDVNHLAFTIKEKRQETLEFLQKEVKQIMGLDLSTFRLERQLNHIHKAYAKDKRRKLEAEADEKEFQAYCEYFNKCDFLASNQGPFRCSNCQILIDTYNDFQIHKSQHDNSMPFKCPECGLGFKKVNNFTVHAKRHLKVFKYRCNICDKGYPFSAELDLHMRSHTGAMPYLCSKCGEAFRTAIGYDNHIRRHEERFKYFCHICKRGFNHMTRLNDHVKAHLNVRDVICPVCGKGFTTRKYLNHHRRIHEAKRYTCDICGKKFAQDAGLRAHKKYHIRRPIAGNVLDQYHCLQME</sequence>
<evidence type="ECO:0000256" key="1">
    <source>
        <dbReference type="ARBA" id="ARBA00004123"/>
    </source>
</evidence>
<dbReference type="GO" id="GO:0005634">
    <property type="term" value="C:nucleus"/>
    <property type="evidence" value="ECO:0007669"/>
    <property type="project" value="UniProtKB-SubCell"/>
</dbReference>
<dbReference type="Pfam" id="PF10545">
    <property type="entry name" value="MADF_DNA_bdg"/>
    <property type="match status" value="4"/>
</dbReference>
<keyword evidence="7" id="KW-0539">Nucleus</keyword>
<keyword evidence="5" id="KW-0862">Zinc</keyword>
<evidence type="ECO:0000256" key="5">
    <source>
        <dbReference type="ARBA" id="ARBA00022833"/>
    </source>
</evidence>
<evidence type="ECO:0000256" key="8">
    <source>
        <dbReference type="ARBA" id="ARBA00037948"/>
    </source>
</evidence>
<dbReference type="GeneID" id="119644770"/>
<dbReference type="Gene3D" id="3.30.160.60">
    <property type="entry name" value="Classic Zinc Finger"/>
    <property type="match status" value="9"/>
</dbReference>
<evidence type="ECO:0000313" key="13">
    <source>
        <dbReference type="Proteomes" id="UP000092443"/>
    </source>
</evidence>
<dbReference type="PROSITE" id="PS51029">
    <property type="entry name" value="MADF"/>
    <property type="match status" value="3"/>
</dbReference>
<evidence type="ECO:0000313" key="14">
    <source>
        <dbReference type="RefSeq" id="XP_037900424.1"/>
    </source>
</evidence>
<protein>
    <submittedName>
        <fullName evidence="14">Uncharacterized protein LOC119644770</fullName>
    </submittedName>
</protein>
<dbReference type="SMART" id="SM00355">
    <property type="entry name" value="ZnF_C2H2"/>
    <property type="match status" value="16"/>
</dbReference>
<feature type="domain" description="C2H2-type" evidence="11">
    <location>
        <begin position="547"/>
        <end position="569"/>
    </location>
</feature>
<feature type="domain" description="C2H2-type" evidence="11">
    <location>
        <begin position="1300"/>
        <end position="1327"/>
    </location>
</feature>
<feature type="compositionally biased region" description="Acidic residues" evidence="10">
    <location>
        <begin position="189"/>
        <end position="203"/>
    </location>
</feature>
<dbReference type="Pfam" id="PF00096">
    <property type="entry name" value="zf-C2H2"/>
    <property type="match status" value="9"/>
</dbReference>
<dbReference type="FunFam" id="3.30.160.60:FF:000446">
    <property type="entry name" value="Zinc finger protein"/>
    <property type="match status" value="1"/>
</dbReference>
<feature type="domain" description="C2H2-type" evidence="11">
    <location>
        <begin position="630"/>
        <end position="652"/>
    </location>
</feature>
<dbReference type="KEGG" id="gfs:119644770"/>
<comment type="similarity">
    <text evidence="8">Belongs to the snail C2H2-type zinc-finger protein family.</text>
</comment>
<keyword evidence="3" id="KW-0677">Repeat</keyword>
<accession>A0A9C6E437</accession>
<proteinExistence type="inferred from homology"/>
<dbReference type="GO" id="GO:0008270">
    <property type="term" value="F:zinc ion binding"/>
    <property type="evidence" value="ECO:0007669"/>
    <property type="project" value="UniProtKB-KW"/>
</dbReference>
<feature type="domain" description="C2H2-type" evidence="11">
    <location>
        <begin position="1216"/>
        <end position="1243"/>
    </location>
</feature>
<dbReference type="InterPro" id="IPR036236">
    <property type="entry name" value="Znf_C2H2_sf"/>
</dbReference>
<gene>
    <name evidence="14" type="primary">LOC119644770</name>
</gene>
<feature type="domain" description="C2H2-type" evidence="11">
    <location>
        <begin position="603"/>
        <end position="630"/>
    </location>
</feature>
<evidence type="ECO:0000256" key="9">
    <source>
        <dbReference type="PROSITE-ProRule" id="PRU00042"/>
    </source>
</evidence>
<keyword evidence="6" id="KW-0238">DNA-binding</keyword>
<evidence type="ECO:0000256" key="2">
    <source>
        <dbReference type="ARBA" id="ARBA00022723"/>
    </source>
</evidence>
<dbReference type="SUPFAM" id="SSF57667">
    <property type="entry name" value="beta-beta-alpha zinc fingers"/>
    <property type="match status" value="8"/>
</dbReference>
<feature type="domain" description="C2H2-type" evidence="11">
    <location>
        <begin position="491"/>
        <end position="513"/>
    </location>
</feature>
<dbReference type="InterPro" id="IPR050527">
    <property type="entry name" value="Snail/Krueppel_Znf"/>
</dbReference>
<feature type="domain" description="C2H2-type" evidence="11">
    <location>
        <begin position="575"/>
        <end position="602"/>
    </location>
</feature>
<evidence type="ECO:0000256" key="4">
    <source>
        <dbReference type="ARBA" id="ARBA00022771"/>
    </source>
</evidence>
<feature type="domain" description="C2H2-type" evidence="11">
    <location>
        <begin position="1244"/>
        <end position="1271"/>
    </location>
</feature>
<keyword evidence="2" id="KW-0479">Metal-binding</keyword>
<feature type="domain" description="C2H2-type" evidence="11">
    <location>
        <begin position="1272"/>
        <end position="1299"/>
    </location>
</feature>
<dbReference type="Proteomes" id="UP000092443">
    <property type="component" value="Unplaced"/>
</dbReference>
<dbReference type="SMART" id="SM00595">
    <property type="entry name" value="MADF"/>
    <property type="match status" value="4"/>
</dbReference>